<feature type="transmembrane region" description="Helical" evidence="1">
    <location>
        <begin position="99"/>
        <end position="122"/>
    </location>
</feature>
<feature type="transmembrane region" description="Helical" evidence="1">
    <location>
        <begin position="40"/>
        <end position="60"/>
    </location>
</feature>
<dbReference type="RefSeq" id="WP_152811538.1">
    <property type="nucleotide sequence ID" value="NZ_VJXX01000001.1"/>
</dbReference>
<sequence length="149" mass="15344">MNETDMPTAPDADEARRLLAQADQIGGSVRTGAGWPQISLLLGLGAISSLGVIALAYAAQIPGASIVLPMGAMLVWLAIFVTMALVFAQTAKRGFGARWGLYIGGWSVLWVAGIILAGSVFVGDLGFAAAHAAALTLLTAGCALYEARR</sequence>
<dbReference type="Proteomes" id="UP000326464">
    <property type="component" value="Unassembled WGS sequence"/>
</dbReference>
<proteinExistence type="predicted"/>
<dbReference type="EMBL" id="VJXX01000001">
    <property type="protein sequence ID" value="MPY09221.1"/>
    <property type="molecule type" value="Genomic_DNA"/>
</dbReference>
<comment type="caution">
    <text evidence="2">The sequence shown here is derived from an EMBL/GenBank/DDBJ whole genome shotgun (WGS) entry which is preliminary data.</text>
</comment>
<name>A0A7X1TM68_9MICC</name>
<reference evidence="3" key="1">
    <citation type="submission" date="2019-07" db="EMBL/GenBank/DDBJ databases">
        <title>Arthrobacter KR32 sp. nov., isolated from mountain cheese made of cows milk.</title>
        <authorList>
            <person name="Flegler A."/>
        </authorList>
    </citation>
    <scope>NUCLEOTIDE SEQUENCE [LARGE SCALE GENOMIC DNA]</scope>
    <source>
        <strain evidence="3">KR32</strain>
    </source>
</reference>
<gene>
    <name evidence="2" type="ORF">FNH21_00480</name>
</gene>
<evidence type="ECO:0000313" key="2">
    <source>
        <dbReference type="EMBL" id="MPY09221.1"/>
    </source>
</evidence>
<keyword evidence="3" id="KW-1185">Reference proteome</keyword>
<evidence type="ECO:0000256" key="1">
    <source>
        <dbReference type="SAM" id="Phobius"/>
    </source>
</evidence>
<keyword evidence="1" id="KW-1133">Transmembrane helix</keyword>
<accession>A0A7X1TM68</accession>
<keyword evidence="1" id="KW-0472">Membrane</keyword>
<feature type="transmembrane region" description="Helical" evidence="1">
    <location>
        <begin position="66"/>
        <end position="87"/>
    </location>
</feature>
<dbReference type="AlphaFoldDB" id="A0A7X1TM68"/>
<keyword evidence="1" id="KW-0812">Transmembrane</keyword>
<feature type="transmembrane region" description="Helical" evidence="1">
    <location>
        <begin position="128"/>
        <end position="147"/>
    </location>
</feature>
<protein>
    <submittedName>
        <fullName evidence="2">Uncharacterized protein</fullName>
    </submittedName>
</protein>
<evidence type="ECO:0000313" key="3">
    <source>
        <dbReference type="Proteomes" id="UP000326464"/>
    </source>
</evidence>
<organism evidence="2 3">
    <name type="scientific">Arthrobacter bussei</name>
    <dbReference type="NCBI Taxonomy" id="2594179"/>
    <lineage>
        <taxon>Bacteria</taxon>
        <taxon>Bacillati</taxon>
        <taxon>Actinomycetota</taxon>
        <taxon>Actinomycetes</taxon>
        <taxon>Micrococcales</taxon>
        <taxon>Micrococcaceae</taxon>
        <taxon>Arthrobacter</taxon>
    </lineage>
</organism>
<dbReference type="OrthoDB" id="4950658at2"/>